<organism evidence="1">
    <name type="scientific">Roseihalotalea indica</name>
    <dbReference type="NCBI Taxonomy" id="2867963"/>
    <lineage>
        <taxon>Bacteria</taxon>
        <taxon>Pseudomonadati</taxon>
        <taxon>Bacteroidota</taxon>
        <taxon>Cytophagia</taxon>
        <taxon>Cytophagales</taxon>
        <taxon>Catalimonadaceae</taxon>
        <taxon>Roseihalotalea</taxon>
    </lineage>
</organism>
<reference evidence="1" key="2">
    <citation type="journal article" date="2024" name="Antonie Van Leeuwenhoek">
        <title>Roseihalotalea indica gen. nov., sp. nov., a halophilic Bacteroidetes from mesopelagic Southwest Indian Ocean with higher carbohydrate metabolic potential.</title>
        <authorList>
            <person name="Chen B."/>
            <person name="Zhang M."/>
            <person name="Lin D."/>
            <person name="Ye J."/>
            <person name="Tang K."/>
        </authorList>
    </citation>
    <scope>NUCLEOTIDE SEQUENCE</scope>
    <source>
        <strain evidence="1">TK19036</strain>
    </source>
</reference>
<accession>A0AA49JAY8</accession>
<dbReference type="AlphaFoldDB" id="A0AA49JAY8"/>
<gene>
    <name evidence="1" type="ORF">K4G66_16735</name>
</gene>
<proteinExistence type="predicted"/>
<name>A0AA49JAY8_9BACT</name>
<sequence length="275" mass="32078">MQSELEPGYQLYQAIGQKVNESLCQELRAFVKQHSLSILALYHYKKQDHKMALNLTLECLSLNEVLTTSGYSMLIYRCLGQNENIVKIFFTNGEWKKATHLLGSMLEYQCKGRSAGLYGTIFNSGTQYGLALLNEVFTFSVFRYSIMNFIKLSTNNRDITHELFHLLLWRITDIEGDTDAKKLYKFWIGITQDYLANRYEEFTSKFIYFMNQPLSFEYDFLKLSLCDQVIQMVKQTKSYHERELVNKLTHSVVKKLQIKDSYKTLVCSDLSTLQG</sequence>
<dbReference type="EMBL" id="CP120682">
    <property type="protein sequence ID" value="WKN34028.1"/>
    <property type="molecule type" value="Genomic_DNA"/>
</dbReference>
<protein>
    <submittedName>
        <fullName evidence="1">Uncharacterized protein</fullName>
    </submittedName>
</protein>
<evidence type="ECO:0000313" key="1">
    <source>
        <dbReference type="EMBL" id="WKN34028.1"/>
    </source>
</evidence>
<reference evidence="1" key="1">
    <citation type="journal article" date="2023" name="Comput. Struct. Biotechnol. J.">
        <title>Discovery of a novel marine Bacteroidetes with a rich repertoire of carbohydrate-active enzymes.</title>
        <authorList>
            <person name="Chen B."/>
            <person name="Liu G."/>
            <person name="Chen Q."/>
            <person name="Wang H."/>
            <person name="Liu L."/>
            <person name="Tang K."/>
        </authorList>
    </citation>
    <scope>NUCLEOTIDE SEQUENCE</scope>
    <source>
        <strain evidence="1">TK19036</strain>
    </source>
</reference>